<dbReference type="InterPro" id="IPR007890">
    <property type="entry name" value="CHASE2"/>
</dbReference>
<keyword evidence="10" id="KW-1185">Reference proteome</keyword>
<dbReference type="Gene3D" id="3.30.70.1230">
    <property type="entry name" value="Nucleotide cyclase"/>
    <property type="match status" value="1"/>
</dbReference>
<evidence type="ECO:0000256" key="3">
    <source>
        <dbReference type="ARBA" id="ARBA00022475"/>
    </source>
</evidence>
<evidence type="ECO:0000256" key="7">
    <source>
        <dbReference type="SAM" id="Phobius"/>
    </source>
</evidence>
<feature type="transmembrane region" description="Helical" evidence="7">
    <location>
        <begin position="334"/>
        <end position="354"/>
    </location>
</feature>
<dbReference type="PROSITE" id="PS50125">
    <property type="entry name" value="GUANYLATE_CYCLASE_2"/>
    <property type="match status" value="1"/>
</dbReference>
<dbReference type="Pfam" id="PF05226">
    <property type="entry name" value="CHASE2"/>
    <property type="match status" value="1"/>
</dbReference>
<proteinExistence type="inferred from homology"/>
<dbReference type="STRING" id="83765.SAMN05660284_02380"/>
<dbReference type="PANTHER" id="PTHR43081">
    <property type="entry name" value="ADENYLATE CYCLASE, TERMINAL-DIFFERENTIATION SPECIFIC-RELATED"/>
    <property type="match status" value="1"/>
</dbReference>
<reference evidence="10" key="1">
    <citation type="submission" date="2016-10" db="EMBL/GenBank/DDBJ databases">
        <authorList>
            <person name="Varghese N."/>
            <person name="Submissions S."/>
        </authorList>
    </citation>
    <scope>NUCLEOTIDE SEQUENCE [LARGE SCALE GENOMIC DNA]</scope>
    <source>
        <strain evidence="10">DSM 6150</strain>
    </source>
</reference>
<dbReference type="PANTHER" id="PTHR43081:SF1">
    <property type="entry name" value="ADENYLATE CYCLASE, TERMINAL-DIFFERENTIATION SPECIFIC"/>
    <property type="match status" value="1"/>
</dbReference>
<name>A0A1I5CCR4_9NEIS</name>
<dbReference type="SMART" id="SM00044">
    <property type="entry name" value="CYCc"/>
    <property type="match status" value="1"/>
</dbReference>
<dbReference type="SUPFAM" id="SSF55073">
    <property type="entry name" value="Nucleotide cyclase"/>
    <property type="match status" value="1"/>
</dbReference>
<keyword evidence="5 7" id="KW-1133">Transmembrane helix</keyword>
<dbReference type="RefSeq" id="WP_091196756.1">
    <property type="nucleotide sequence ID" value="NZ_FOVE01000019.1"/>
</dbReference>
<dbReference type="AlphaFoldDB" id="A0A1I5CCR4"/>
<organism evidence="9 10">
    <name type="scientific">Formivibrio citricus</name>
    <dbReference type="NCBI Taxonomy" id="83765"/>
    <lineage>
        <taxon>Bacteria</taxon>
        <taxon>Pseudomonadati</taxon>
        <taxon>Pseudomonadota</taxon>
        <taxon>Betaproteobacteria</taxon>
        <taxon>Neisseriales</taxon>
        <taxon>Chitinibacteraceae</taxon>
        <taxon>Formivibrio</taxon>
    </lineage>
</organism>
<keyword evidence="3" id="KW-1003">Cell membrane</keyword>
<dbReference type="SMART" id="SM01080">
    <property type="entry name" value="CHASE2"/>
    <property type="match status" value="1"/>
</dbReference>
<dbReference type="OrthoDB" id="9802500at2"/>
<keyword evidence="4 7" id="KW-0812">Transmembrane</keyword>
<sequence length="606" mass="67299">MTSLLRKLSFFSLFLLLAGLLALDYGGLGFGKAVDQRAGDALLKLHAQHRPASSDVVVIDIDQKSLENLNEVAGNWPWPRAIHAELVEGIARQKPRAIVFDIFFNEIDTFRLDSEAAFREAVKAHPEVYLPMALLGDGLGAPLADLPAILQLEKTGRADPKARAPLLLPLVLPPETWRGGLVNFDKDSDGVGRHYLMRAEKSGWIMPSLPARLAHDFGWPPPEGRRFMLNWQSKRQHISYADLYLDFNKQQPQRPQNEFTDKIVIIGAAAPGLWDLRPTPVAKLYPGVDILATAIDNLKHGDWLEAPPRRHFAPLGIALMLLVWLGFRRRINTLWLAGGLLLVSAGMLAVQWQGLALRQFWPLAGSLAWAWGYYWLGALLAYLEEKARGAQAVAMFGRFLDARVVKDLVESGRIDPEQHAESREITVLFSDIRGFTTLSETHSPEYIVNLLNRYFTRQVEVIFRHGGTLDKFIGDAIMAFWGAPVHDPDHARHAVAAALEMAQVLEDFRREIPELGEHFDVGIGIHTGPAVVGFIGSQARLDYTVIGDTVNLASRIEGLTKGVSRILVSDSTRAASANAFEFIDHGSYTVKGREQAVALFEPQGKH</sequence>
<evidence type="ECO:0000256" key="4">
    <source>
        <dbReference type="ARBA" id="ARBA00022692"/>
    </source>
</evidence>
<dbReference type="FunFam" id="3.30.70.1230:FF:000016">
    <property type="entry name" value="Adenylate/guanylate cyclase domain-containing protein"/>
    <property type="match status" value="1"/>
</dbReference>
<dbReference type="Proteomes" id="UP000242869">
    <property type="component" value="Unassembled WGS sequence"/>
</dbReference>
<dbReference type="InterPro" id="IPR050697">
    <property type="entry name" value="Adenylyl/Guanylyl_Cyclase_3/4"/>
</dbReference>
<feature type="domain" description="Guanylate cyclase" evidence="8">
    <location>
        <begin position="426"/>
        <end position="557"/>
    </location>
</feature>
<protein>
    <submittedName>
        <fullName evidence="9">Adenylate cyclase</fullName>
    </submittedName>
</protein>
<evidence type="ECO:0000313" key="9">
    <source>
        <dbReference type="EMBL" id="SFN84815.1"/>
    </source>
</evidence>
<dbReference type="CDD" id="cd07302">
    <property type="entry name" value="CHD"/>
    <property type="match status" value="1"/>
</dbReference>
<accession>A0A1I5CCR4</accession>
<comment type="subcellular location">
    <subcellularLocation>
        <location evidence="1">Cell envelope</location>
    </subcellularLocation>
</comment>
<evidence type="ECO:0000259" key="8">
    <source>
        <dbReference type="PROSITE" id="PS50125"/>
    </source>
</evidence>
<evidence type="ECO:0000256" key="6">
    <source>
        <dbReference type="ARBA" id="ARBA00023136"/>
    </source>
</evidence>
<dbReference type="GO" id="GO:0030313">
    <property type="term" value="C:cell envelope"/>
    <property type="evidence" value="ECO:0007669"/>
    <property type="project" value="UniProtKB-SubCell"/>
</dbReference>
<dbReference type="InterPro" id="IPR001054">
    <property type="entry name" value="A/G_cyclase"/>
</dbReference>
<comment type="similarity">
    <text evidence="2">Belongs to the adenylyl cyclase class-3 family.</text>
</comment>
<evidence type="ECO:0000256" key="5">
    <source>
        <dbReference type="ARBA" id="ARBA00022989"/>
    </source>
</evidence>
<feature type="transmembrane region" description="Helical" evidence="7">
    <location>
        <begin position="360"/>
        <end position="383"/>
    </location>
</feature>
<gene>
    <name evidence="9" type="ORF">SAMN05660284_02380</name>
</gene>
<dbReference type="EMBL" id="FOVE01000019">
    <property type="protein sequence ID" value="SFN84815.1"/>
    <property type="molecule type" value="Genomic_DNA"/>
</dbReference>
<dbReference type="InterPro" id="IPR029787">
    <property type="entry name" value="Nucleotide_cyclase"/>
</dbReference>
<keyword evidence="6 7" id="KW-0472">Membrane</keyword>
<dbReference type="Pfam" id="PF00211">
    <property type="entry name" value="Guanylate_cyc"/>
    <property type="match status" value="1"/>
</dbReference>
<feature type="transmembrane region" description="Helical" evidence="7">
    <location>
        <begin position="311"/>
        <end position="327"/>
    </location>
</feature>
<dbReference type="GO" id="GO:0004016">
    <property type="term" value="F:adenylate cyclase activity"/>
    <property type="evidence" value="ECO:0007669"/>
    <property type="project" value="UniProtKB-ARBA"/>
</dbReference>
<dbReference type="GO" id="GO:0006171">
    <property type="term" value="P:cAMP biosynthetic process"/>
    <property type="evidence" value="ECO:0007669"/>
    <property type="project" value="TreeGrafter"/>
</dbReference>
<evidence type="ECO:0000256" key="1">
    <source>
        <dbReference type="ARBA" id="ARBA00004196"/>
    </source>
</evidence>
<evidence type="ECO:0000256" key="2">
    <source>
        <dbReference type="ARBA" id="ARBA00005381"/>
    </source>
</evidence>
<evidence type="ECO:0000313" key="10">
    <source>
        <dbReference type="Proteomes" id="UP000242869"/>
    </source>
</evidence>
<dbReference type="GO" id="GO:0035556">
    <property type="term" value="P:intracellular signal transduction"/>
    <property type="evidence" value="ECO:0007669"/>
    <property type="project" value="InterPro"/>
</dbReference>